<feature type="binding site" evidence="10">
    <location>
        <position position="326"/>
    </location>
    <ligand>
        <name>NAD(+)</name>
        <dbReference type="ChEBI" id="CHEBI:57540"/>
    </ligand>
</feature>
<dbReference type="InterPro" id="IPR012340">
    <property type="entry name" value="NA-bd_OB-fold"/>
</dbReference>
<dbReference type="EMBL" id="PDJG01000001">
    <property type="protein sequence ID" value="PFG34670.1"/>
    <property type="molecule type" value="Genomic_DNA"/>
</dbReference>
<dbReference type="Proteomes" id="UP000225548">
    <property type="component" value="Unassembled WGS sequence"/>
</dbReference>
<keyword evidence="3 10" id="KW-0479">Metal-binding</keyword>
<keyword evidence="14" id="KW-1185">Reference proteome</keyword>
<dbReference type="PROSITE" id="PS50172">
    <property type="entry name" value="BRCT"/>
    <property type="match status" value="1"/>
</dbReference>
<feature type="compositionally biased region" description="Acidic residues" evidence="11">
    <location>
        <begin position="687"/>
        <end position="702"/>
    </location>
</feature>
<evidence type="ECO:0000256" key="6">
    <source>
        <dbReference type="ARBA" id="ARBA00022842"/>
    </source>
</evidence>
<dbReference type="Gene3D" id="3.30.470.30">
    <property type="entry name" value="DNA ligase/mRNA capping enzyme"/>
    <property type="match status" value="1"/>
</dbReference>
<dbReference type="Gene3D" id="1.10.287.610">
    <property type="entry name" value="Helix hairpin bin"/>
    <property type="match status" value="1"/>
</dbReference>
<comment type="caution">
    <text evidence="10">Lacks conserved residue(s) required for the propagation of feature annotation.</text>
</comment>
<dbReference type="NCBIfam" id="NF005932">
    <property type="entry name" value="PRK07956.1"/>
    <property type="match status" value="1"/>
</dbReference>
<keyword evidence="4 10" id="KW-0227">DNA damage</keyword>
<dbReference type="SMART" id="SM00292">
    <property type="entry name" value="BRCT"/>
    <property type="match status" value="1"/>
</dbReference>
<evidence type="ECO:0000256" key="7">
    <source>
        <dbReference type="ARBA" id="ARBA00023027"/>
    </source>
</evidence>
<dbReference type="OrthoDB" id="9759736at2"/>
<evidence type="ECO:0000259" key="12">
    <source>
        <dbReference type="PROSITE" id="PS50172"/>
    </source>
</evidence>
<feature type="binding site" evidence="10">
    <location>
        <position position="116"/>
    </location>
    <ligand>
        <name>NAD(+)</name>
        <dbReference type="ChEBI" id="CHEBI:57540"/>
    </ligand>
</feature>
<protein>
    <recommendedName>
        <fullName evidence="10">DNA ligase</fullName>
        <ecNumber evidence="10">6.5.1.2</ecNumber>
    </recommendedName>
    <alternativeName>
        <fullName evidence="10">Polydeoxyribonucleotide synthase [NAD(+)]</fullName>
    </alternativeName>
</protein>
<evidence type="ECO:0000256" key="5">
    <source>
        <dbReference type="ARBA" id="ARBA00022833"/>
    </source>
</evidence>
<comment type="function">
    <text evidence="10">DNA ligase that catalyzes the formation of phosphodiester linkages between 5'-phosphoryl and 3'-hydroxyl groups in double-stranded DNA using NAD as a coenzyme and as the energy source for the reaction. It is essential for DNA replication and repair of damaged DNA.</text>
</comment>
<evidence type="ECO:0000256" key="9">
    <source>
        <dbReference type="ARBA" id="ARBA00034005"/>
    </source>
</evidence>
<dbReference type="InterPro" id="IPR001357">
    <property type="entry name" value="BRCT_dom"/>
</dbReference>
<dbReference type="AlphaFoldDB" id="A0A2A9E914"/>
<dbReference type="InterPro" id="IPR001679">
    <property type="entry name" value="DNA_ligase"/>
</dbReference>
<dbReference type="SUPFAM" id="SSF56091">
    <property type="entry name" value="DNA ligase/mRNA capping enzyme, catalytic domain"/>
    <property type="match status" value="1"/>
</dbReference>
<feature type="active site" description="N6-AMP-lysine intermediate" evidence="10">
    <location>
        <position position="118"/>
    </location>
</feature>
<dbReference type="Pfam" id="PF03120">
    <property type="entry name" value="OB_DNA_ligase"/>
    <property type="match status" value="1"/>
</dbReference>
<keyword evidence="8 10" id="KW-0234">DNA repair</keyword>
<gene>
    <name evidence="10" type="primary">ligA</name>
    <name evidence="13" type="ORF">ATL42_2590</name>
</gene>
<keyword evidence="7 10" id="KW-0520">NAD</keyword>
<comment type="catalytic activity">
    <reaction evidence="9 10">
        <text>NAD(+) + (deoxyribonucleotide)n-3'-hydroxyl + 5'-phospho-(deoxyribonucleotide)m = (deoxyribonucleotide)n+m + AMP + beta-nicotinamide D-nucleotide.</text>
        <dbReference type="EC" id="6.5.1.2"/>
    </reaction>
</comment>
<feature type="domain" description="BRCT" evidence="12">
    <location>
        <begin position="603"/>
        <end position="672"/>
    </location>
</feature>
<evidence type="ECO:0000313" key="14">
    <source>
        <dbReference type="Proteomes" id="UP000225548"/>
    </source>
</evidence>
<evidence type="ECO:0000256" key="3">
    <source>
        <dbReference type="ARBA" id="ARBA00022723"/>
    </source>
</evidence>
<dbReference type="InterPro" id="IPR013839">
    <property type="entry name" value="DNAligase_adenylation"/>
</dbReference>
<feature type="binding site" evidence="10">
    <location>
        <position position="177"/>
    </location>
    <ligand>
        <name>NAD(+)</name>
        <dbReference type="ChEBI" id="CHEBI:57540"/>
    </ligand>
</feature>
<dbReference type="Pfam" id="PF12826">
    <property type="entry name" value="HHH_2"/>
    <property type="match status" value="1"/>
</dbReference>
<organism evidence="13 14">
    <name type="scientific">Sanguibacter antarcticus</name>
    <dbReference type="NCBI Taxonomy" id="372484"/>
    <lineage>
        <taxon>Bacteria</taxon>
        <taxon>Bacillati</taxon>
        <taxon>Actinomycetota</taxon>
        <taxon>Actinomycetes</taxon>
        <taxon>Micrococcales</taxon>
        <taxon>Sanguibacteraceae</taxon>
        <taxon>Sanguibacter</taxon>
    </lineage>
</organism>
<dbReference type="InterPro" id="IPR036420">
    <property type="entry name" value="BRCT_dom_sf"/>
</dbReference>
<feature type="binding site" evidence="10">
    <location>
        <position position="302"/>
    </location>
    <ligand>
        <name>NAD(+)</name>
        <dbReference type="ChEBI" id="CHEBI:57540"/>
    </ligand>
</feature>
<keyword evidence="10" id="KW-0464">Manganese</keyword>
<dbReference type="Pfam" id="PF00533">
    <property type="entry name" value="BRCT"/>
    <property type="match status" value="1"/>
</dbReference>
<reference evidence="13 14" key="1">
    <citation type="submission" date="2017-10" db="EMBL/GenBank/DDBJ databases">
        <title>Sequencing the genomes of 1000 actinobacteria strains.</title>
        <authorList>
            <person name="Klenk H.-P."/>
        </authorList>
    </citation>
    <scope>NUCLEOTIDE SEQUENCE [LARGE SCALE GENOMIC DNA]</scope>
    <source>
        <strain evidence="13 14">DSM 18966</strain>
    </source>
</reference>
<dbReference type="EC" id="6.5.1.2" evidence="10"/>
<dbReference type="HAMAP" id="MF_01588">
    <property type="entry name" value="DNA_ligase_A"/>
    <property type="match status" value="1"/>
</dbReference>
<evidence type="ECO:0000256" key="10">
    <source>
        <dbReference type="HAMAP-Rule" id="MF_01588"/>
    </source>
</evidence>
<keyword evidence="6 10" id="KW-0460">Magnesium</keyword>
<dbReference type="GO" id="GO:0006260">
    <property type="term" value="P:DNA replication"/>
    <property type="evidence" value="ECO:0007669"/>
    <property type="project" value="UniProtKB-KW"/>
</dbReference>
<keyword evidence="1 10" id="KW-0436">Ligase</keyword>
<dbReference type="SUPFAM" id="SSF50249">
    <property type="entry name" value="Nucleic acid-binding proteins"/>
    <property type="match status" value="1"/>
</dbReference>
<dbReference type="PIRSF" id="PIRSF001604">
    <property type="entry name" value="LigA"/>
    <property type="match status" value="1"/>
</dbReference>
<feature type="region of interest" description="Disordered" evidence="11">
    <location>
        <begin position="684"/>
        <end position="714"/>
    </location>
</feature>
<keyword evidence="2 10" id="KW-0235">DNA replication</keyword>
<dbReference type="GO" id="GO:0046872">
    <property type="term" value="F:metal ion binding"/>
    <property type="evidence" value="ECO:0007669"/>
    <property type="project" value="UniProtKB-KW"/>
</dbReference>
<feature type="binding site" evidence="10">
    <location>
        <begin position="92"/>
        <end position="93"/>
    </location>
    <ligand>
        <name>NAD(+)</name>
        <dbReference type="ChEBI" id="CHEBI:57540"/>
    </ligand>
</feature>
<proteinExistence type="inferred from homology"/>
<accession>A0A2A9E914</accession>
<dbReference type="Gene3D" id="1.10.150.20">
    <property type="entry name" value="5' to 3' exonuclease, C-terminal subdomain"/>
    <property type="match status" value="2"/>
</dbReference>
<keyword evidence="5 10" id="KW-0862">Zinc</keyword>
<evidence type="ECO:0000256" key="4">
    <source>
        <dbReference type="ARBA" id="ARBA00022763"/>
    </source>
</evidence>
<feature type="binding site" evidence="10">
    <location>
        <begin position="43"/>
        <end position="47"/>
    </location>
    <ligand>
        <name>NAD(+)</name>
        <dbReference type="ChEBI" id="CHEBI:57540"/>
    </ligand>
</feature>
<dbReference type="PROSITE" id="PS01055">
    <property type="entry name" value="DNA_LIGASE_N1"/>
    <property type="match status" value="1"/>
</dbReference>
<evidence type="ECO:0000256" key="1">
    <source>
        <dbReference type="ARBA" id="ARBA00022598"/>
    </source>
</evidence>
<dbReference type="SUPFAM" id="SSF47781">
    <property type="entry name" value="RuvA domain 2-like"/>
    <property type="match status" value="1"/>
</dbReference>
<evidence type="ECO:0000256" key="2">
    <source>
        <dbReference type="ARBA" id="ARBA00022705"/>
    </source>
</evidence>
<dbReference type="InterPro" id="IPR004150">
    <property type="entry name" value="NAD_DNA_ligase_OB"/>
</dbReference>
<evidence type="ECO:0000313" key="13">
    <source>
        <dbReference type="EMBL" id="PFG34670.1"/>
    </source>
</evidence>
<dbReference type="NCBIfam" id="TIGR00575">
    <property type="entry name" value="dnlj"/>
    <property type="match status" value="1"/>
</dbReference>
<dbReference type="Gene3D" id="3.40.50.10190">
    <property type="entry name" value="BRCT domain"/>
    <property type="match status" value="1"/>
</dbReference>
<comment type="similarity">
    <text evidence="10">Belongs to the NAD-dependent DNA ligase family. LigA subfamily.</text>
</comment>
<evidence type="ECO:0000256" key="8">
    <source>
        <dbReference type="ARBA" id="ARBA00023204"/>
    </source>
</evidence>
<comment type="caution">
    <text evidence="13">The sequence shown here is derived from an EMBL/GenBank/DDBJ whole genome shotgun (WGS) entry which is preliminary data.</text>
</comment>
<name>A0A2A9E914_9MICO</name>
<dbReference type="GO" id="GO:0006281">
    <property type="term" value="P:DNA repair"/>
    <property type="evidence" value="ECO:0007669"/>
    <property type="project" value="UniProtKB-KW"/>
</dbReference>
<dbReference type="RefSeq" id="WP_098455671.1">
    <property type="nucleotide sequence ID" value="NZ_PDJG01000001.1"/>
</dbReference>
<dbReference type="Gene3D" id="2.40.50.140">
    <property type="entry name" value="Nucleic acid-binding proteins"/>
    <property type="match status" value="1"/>
</dbReference>
<dbReference type="InterPro" id="IPR013840">
    <property type="entry name" value="DNAligase_N"/>
</dbReference>
<dbReference type="GO" id="GO:0003911">
    <property type="term" value="F:DNA ligase (NAD+) activity"/>
    <property type="evidence" value="ECO:0007669"/>
    <property type="project" value="UniProtKB-UniRule"/>
</dbReference>
<dbReference type="SUPFAM" id="SSF52113">
    <property type="entry name" value="BRCT domain"/>
    <property type="match status" value="1"/>
</dbReference>
<evidence type="ECO:0000256" key="11">
    <source>
        <dbReference type="SAM" id="MobiDB-lite"/>
    </source>
</evidence>
<dbReference type="Pfam" id="PF01653">
    <property type="entry name" value="DNA_ligase_aden"/>
    <property type="match status" value="1"/>
</dbReference>
<comment type="cofactor">
    <cofactor evidence="10">
        <name>Mg(2+)</name>
        <dbReference type="ChEBI" id="CHEBI:18420"/>
    </cofactor>
    <cofactor evidence="10">
        <name>Mn(2+)</name>
        <dbReference type="ChEBI" id="CHEBI:29035"/>
    </cofactor>
</comment>
<dbReference type="SMART" id="SM00532">
    <property type="entry name" value="LIGANc"/>
    <property type="match status" value="1"/>
</dbReference>
<feature type="binding site" evidence="10">
    <location>
        <position position="139"/>
    </location>
    <ligand>
        <name>NAD(+)</name>
        <dbReference type="ChEBI" id="CHEBI:57540"/>
    </ligand>
</feature>
<dbReference type="InterPro" id="IPR018239">
    <property type="entry name" value="DNA_ligase_AS"/>
</dbReference>
<dbReference type="InterPro" id="IPR041663">
    <property type="entry name" value="DisA/LigA_HHH"/>
</dbReference>
<dbReference type="InterPro" id="IPR010994">
    <property type="entry name" value="RuvA_2-like"/>
</dbReference>
<sequence>MNDLETPTPSPGGDAAAALDELAATLRTAASAYYETDAQTMTDAEYDDGIERLRIAAVDHPTLAERFDDLLGSVAAGQSAGGDVTHTSLMGSMEKVVGLEAVGEFVTTLGGPVVVEPKLDGLALTVTYRDGVLAVAATRGDGRSGEDITDRIRRLEISGLPEQLAGESAGVLEVRGEVFVTEAAFERANELRLASSAKATAFVNPRNAAAGILRKGDPAFAGVPTFAAYEVLPDPAVAEVAETTHGQRIALVESLGIGTVHQLVDALSAEPTTDVDEVLARVQLLGDGRATLGFPIDGAVVKADDDEDRRAAGYGSRAPKWAVAYKYEAENATTTVRAITTAVGRTGRLAVRVEVEPVFVGGTTITFASGHNVGWMLERDVRVGDTITVRRAGDVIPYIADVDLEARPDDSEPWAPPENDPVGNPWDKSTLLWRSTSPELSVLGRVVYAASRDCFDIEGIGTEIATTLVERGMVSTVADLFTLELEQLEGLDLGGRALGAANAGKIFAEIERARSTPWNRVITALGIRATGRTMGRRLAAAFPTMDRLRAASVDALADVGGIGPIKAELMYQGLRELEAIGVLDALEAAGVNMGTEPEPGDEADALPLSGMRVVVSGSVPGLTRGEIAEVIEANGGTASSSVSTTTTLLVSEPSTSSKYTKATDLGVRIITPAEFIVLLAGAPTAEASEDSSPAEDVADEDVTASPAPSTSPEP</sequence>